<comment type="caution">
    <text evidence="1">The sequence shown here is derived from an EMBL/GenBank/DDBJ whole genome shotgun (WGS) entry which is preliminary data.</text>
</comment>
<proteinExistence type="predicted"/>
<dbReference type="OrthoDB" id="10262769at2759"/>
<dbReference type="Proteomes" id="UP000245207">
    <property type="component" value="Unassembled WGS sequence"/>
</dbReference>
<protein>
    <submittedName>
        <fullName evidence="1">SMAD/FHA domain, Microspherule protein domain protein</fullName>
    </submittedName>
</protein>
<organism evidence="1 2">
    <name type="scientific">Artemisia annua</name>
    <name type="common">Sweet wormwood</name>
    <dbReference type="NCBI Taxonomy" id="35608"/>
    <lineage>
        <taxon>Eukaryota</taxon>
        <taxon>Viridiplantae</taxon>
        <taxon>Streptophyta</taxon>
        <taxon>Embryophyta</taxon>
        <taxon>Tracheophyta</taxon>
        <taxon>Spermatophyta</taxon>
        <taxon>Magnoliopsida</taxon>
        <taxon>eudicotyledons</taxon>
        <taxon>Gunneridae</taxon>
        <taxon>Pentapetalae</taxon>
        <taxon>asterids</taxon>
        <taxon>campanulids</taxon>
        <taxon>Asterales</taxon>
        <taxon>Asteraceae</taxon>
        <taxon>Asteroideae</taxon>
        <taxon>Anthemideae</taxon>
        <taxon>Artemisiinae</taxon>
        <taxon>Artemisia</taxon>
    </lineage>
</organism>
<accession>A0A2U1P3T9</accession>
<gene>
    <name evidence="1" type="ORF">CTI12_AA196010</name>
</gene>
<evidence type="ECO:0000313" key="1">
    <source>
        <dbReference type="EMBL" id="PWA80434.1"/>
    </source>
</evidence>
<keyword evidence="2" id="KW-1185">Reference proteome</keyword>
<dbReference type="AlphaFoldDB" id="A0A2U1P3T9"/>
<dbReference type="EMBL" id="PKPP01001723">
    <property type="protein sequence ID" value="PWA80434.1"/>
    <property type="molecule type" value="Genomic_DNA"/>
</dbReference>
<name>A0A2U1P3T9_ARTAN</name>
<evidence type="ECO:0000313" key="2">
    <source>
        <dbReference type="Proteomes" id="UP000245207"/>
    </source>
</evidence>
<sequence length="140" mass="15648">MDTMIAFCVRIVYIRSLLARSPELQSIKKSSIGSSPEGSHGRYDPTIKNALIVEGQVSWKLSRLKIFSSYDGDWVLRIRRCLDVHLLFRVAIIKLETDGSFRLKNLGASSISLTGNQVAHGQVVSLGSSYLIEMVPLDFY</sequence>
<reference evidence="1 2" key="1">
    <citation type="journal article" date="2018" name="Mol. Plant">
        <title>The genome of Artemisia annua provides insight into the evolution of Asteraceae family and artemisinin biosynthesis.</title>
        <authorList>
            <person name="Shen Q."/>
            <person name="Zhang L."/>
            <person name="Liao Z."/>
            <person name="Wang S."/>
            <person name="Yan T."/>
            <person name="Shi P."/>
            <person name="Liu M."/>
            <person name="Fu X."/>
            <person name="Pan Q."/>
            <person name="Wang Y."/>
            <person name="Lv Z."/>
            <person name="Lu X."/>
            <person name="Zhang F."/>
            <person name="Jiang W."/>
            <person name="Ma Y."/>
            <person name="Chen M."/>
            <person name="Hao X."/>
            <person name="Li L."/>
            <person name="Tang Y."/>
            <person name="Lv G."/>
            <person name="Zhou Y."/>
            <person name="Sun X."/>
            <person name="Brodelius P.E."/>
            <person name="Rose J.K.C."/>
            <person name="Tang K."/>
        </authorList>
    </citation>
    <scope>NUCLEOTIDE SEQUENCE [LARGE SCALE GENOMIC DNA]</scope>
    <source>
        <strain evidence="2">cv. Huhao1</strain>
        <tissue evidence="1">Leaf</tissue>
    </source>
</reference>